<gene>
    <name evidence="2" type="ORF">GGR31_002941</name>
</gene>
<feature type="domain" description="Ketopantoate reductase N-terminal" evidence="1">
    <location>
        <begin position="29"/>
        <end position="67"/>
    </location>
</feature>
<accession>A0ABU1K9J4</accession>
<organism evidence="2 3">
    <name type="scientific">Mesonia maritima</name>
    <dbReference type="NCBI Taxonomy" id="1793873"/>
    <lineage>
        <taxon>Bacteria</taxon>
        <taxon>Pseudomonadati</taxon>
        <taxon>Bacteroidota</taxon>
        <taxon>Flavobacteriia</taxon>
        <taxon>Flavobacteriales</taxon>
        <taxon>Flavobacteriaceae</taxon>
        <taxon>Mesonia</taxon>
    </lineage>
</organism>
<dbReference type="Gene3D" id="3.40.50.720">
    <property type="entry name" value="NAD(P)-binding Rossmann-like Domain"/>
    <property type="match status" value="1"/>
</dbReference>
<proteinExistence type="predicted"/>
<reference evidence="2 3" key="1">
    <citation type="submission" date="2023-07" db="EMBL/GenBank/DDBJ databases">
        <title>Genomic Encyclopedia of Type Strains, Phase IV (KMG-IV): sequencing the most valuable type-strain genomes for metagenomic binning, comparative biology and taxonomic classification.</title>
        <authorList>
            <person name="Goeker M."/>
        </authorList>
    </citation>
    <scope>NUCLEOTIDE SEQUENCE [LARGE SCALE GENOMIC DNA]</scope>
    <source>
        <strain evidence="2 3">DSM 102814</strain>
    </source>
</reference>
<evidence type="ECO:0000259" key="1">
    <source>
        <dbReference type="Pfam" id="PF02558"/>
    </source>
</evidence>
<dbReference type="EMBL" id="JAVDQA010000013">
    <property type="protein sequence ID" value="MDR6302261.1"/>
    <property type="molecule type" value="Genomic_DNA"/>
</dbReference>
<dbReference type="InterPro" id="IPR013332">
    <property type="entry name" value="KPR_N"/>
</dbReference>
<keyword evidence="3" id="KW-1185">Reference proteome</keyword>
<dbReference type="Pfam" id="PF02558">
    <property type="entry name" value="ApbA"/>
    <property type="match status" value="1"/>
</dbReference>
<dbReference type="RefSeq" id="WP_309730710.1">
    <property type="nucleotide sequence ID" value="NZ_JAVDQA010000013.1"/>
</dbReference>
<dbReference type="Proteomes" id="UP001257659">
    <property type="component" value="Unassembled WGS sequence"/>
</dbReference>
<sequence length="77" mass="8564">MTLKLKTGTILTSTIKFNYLNNFSVFEGIIILTTKSFGNKALAEKLKAKAAYTPIVILQNGLGIEQPFISNGFYKLY</sequence>
<evidence type="ECO:0000313" key="2">
    <source>
        <dbReference type="EMBL" id="MDR6302261.1"/>
    </source>
</evidence>
<name>A0ABU1K9J4_9FLAO</name>
<evidence type="ECO:0000313" key="3">
    <source>
        <dbReference type="Proteomes" id="UP001257659"/>
    </source>
</evidence>
<protein>
    <submittedName>
        <fullName evidence="2">Ketopantoate reductase</fullName>
    </submittedName>
</protein>
<comment type="caution">
    <text evidence="2">The sequence shown here is derived from an EMBL/GenBank/DDBJ whole genome shotgun (WGS) entry which is preliminary data.</text>
</comment>